<dbReference type="GO" id="GO:0042438">
    <property type="term" value="P:melanin biosynthetic process"/>
    <property type="evidence" value="ECO:0007669"/>
    <property type="project" value="UniProtKB-KW"/>
</dbReference>
<dbReference type="PRINTS" id="PR00092">
    <property type="entry name" value="TYROSINASE"/>
</dbReference>
<proteinExistence type="inferred from homology"/>
<dbReference type="GO" id="GO:0004503">
    <property type="term" value="F:tyrosinase activity"/>
    <property type="evidence" value="ECO:0007669"/>
    <property type="project" value="UniProtKB-EC"/>
</dbReference>
<keyword evidence="5" id="KW-0560">Oxidoreductase</keyword>
<name>A0A9Q8WN77_9PEZI</name>
<dbReference type="PROSITE" id="PS00497">
    <property type="entry name" value="TYROSINASE_1"/>
    <property type="match status" value="1"/>
</dbReference>
<dbReference type="Pfam" id="PF00264">
    <property type="entry name" value="Tyrosinase"/>
    <property type="match status" value="1"/>
</dbReference>
<evidence type="ECO:0000256" key="10">
    <source>
        <dbReference type="ARBA" id="ARBA00048881"/>
    </source>
</evidence>
<organism evidence="13 14">
    <name type="scientific">Colletotrichum lupini</name>
    <dbReference type="NCBI Taxonomy" id="145971"/>
    <lineage>
        <taxon>Eukaryota</taxon>
        <taxon>Fungi</taxon>
        <taxon>Dikarya</taxon>
        <taxon>Ascomycota</taxon>
        <taxon>Pezizomycotina</taxon>
        <taxon>Sordariomycetes</taxon>
        <taxon>Hypocreomycetidae</taxon>
        <taxon>Glomerellales</taxon>
        <taxon>Glomerellaceae</taxon>
        <taxon>Colletotrichum</taxon>
        <taxon>Colletotrichum acutatum species complex</taxon>
    </lineage>
</organism>
<dbReference type="GeneID" id="73349293"/>
<evidence type="ECO:0000256" key="5">
    <source>
        <dbReference type="ARBA" id="ARBA00023002"/>
    </source>
</evidence>
<dbReference type="Proteomes" id="UP000830671">
    <property type="component" value="Chromosome 8"/>
</dbReference>
<feature type="domain" description="Tyrosinase copper-binding" evidence="11">
    <location>
        <begin position="157"/>
        <end position="174"/>
    </location>
</feature>
<evidence type="ECO:0000256" key="2">
    <source>
        <dbReference type="ARBA" id="ARBA00009928"/>
    </source>
</evidence>
<dbReference type="KEGG" id="clup:CLUP02_15359"/>
<evidence type="ECO:0000259" key="12">
    <source>
        <dbReference type="PROSITE" id="PS00498"/>
    </source>
</evidence>
<accession>A0A9Q8WN77</accession>
<keyword evidence="6" id="KW-0186">Copper</keyword>
<dbReference type="InterPro" id="IPR050316">
    <property type="entry name" value="Tyrosinase/Hemocyanin"/>
</dbReference>
<dbReference type="PANTHER" id="PTHR11474:SF76">
    <property type="entry name" value="SHKT DOMAIN-CONTAINING PROTEIN"/>
    <property type="match status" value="1"/>
</dbReference>
<comment type="similarity">
    <text evidence="2">Belongs to the tyrosinase family.</text>
</comment>
<dbReference type="Pfam" id="PF18132">
    <property type="entry name" value="Tyrosinase_C"/>
    <property type="match status" value="1"/>
</dbReference>
<dbReference type="InterPro" id="IPR002227">
    <property type="entry name" value="Tyrosinase_Cu-bd"/>
</dbReference>
<dbReference type="PROSITE" id="PS00498">
    <property type="entry name" value="TYROSINASE_2"/>
    <property type="match status" value="1"/>
</dbReference>
<feature type="domain" description="Tyrosinase copper-binding" evidence="12">
    <location>
        <begin position="382"/>
        <end position="393"/>
    </location>
</feature>
<gene>
    <name evidence="13" type="ORF">CLUP02_15359</name>
</gene>
<keyword evidence="7" id="KW-0503">Monooxygenase</keyword>
<evidence type="ECO:0000256" key="6">
    <source>
        <dbReference type="ARBA" id="ARBA00023008"/>
    </source>
</evidence>
<dbReference type="Gene3D" id="1.10.1280.10">
    <property type="entry name" value="Di-copper center containing domain from catechol oxidase"/>
    <property type="match status" value="1"/>
</dbReference>
<evidence type="ECO:0000256" key="7">
    <source>
        <dbReference type="ARBA" id="ARBA00023033"/>
    </source>
</evidence>
<evidence type="ECO:0000256" key="4">
    <source>
        <dbReference type="ARBA" id="ARBA00022723"/>
    </source>
</evidence>
<dbReference type="SUPFAM" id="SSF48056">
    <property type="entry name" value="Di-copper centre-containing domain"/>
    <property type="match status" value="1"/>
</dbReference>
<protein>
    <recommendedName>
        <fullName evidence="3">tyrosinase</fullName>
        <ecNumber evidence="3">1.14.18.1</ecNumber>
    </recommendedName>
</protein>
<dbReference type="AlphaFoldDB" id="A0A9Q8WN77"/>
<dbReference type="Gene3D" id="2.60.310.20">
    <property type="match status" value="1"/>
</dbReference>
<dbReference type="InterPro" id="IPR041640">
    <property type="entry name" value="Tyrosinase_C"/>
</dbReference>
<evidence type="ECO:0000313" key="13">
    <source>
        <dbReference type="EMBL" id="UQC89828.1"/>
    </source>
</evidence>
<dbReference type="EMBL" id="CP019480">
    <property type="protein sequence ID" value="UQC89828.1"/>
    <property type="molecule type" value="Genomic_DNA"/>
</dbReference>
<keyword evidence="14" id="KW-1185">Reference proteome</keyword>
<sequence length="696" mass="78278">MLNTNGIPLMPPYFTRVLALATWEGTMESEVLEIRHKKLAELISSTYVIEASAPFSNMSSDGTKGPVIIKGIQDGFEGKERPLRLELRDMIKENPDQWNLYLLGLERFQAVPEDQPLSCFQIAGIHGMPSHKWPNEKWNYAADENLNLNKYGGYCTHTSLLFLTWHRPYLALFEASVSSAHNELYKHVNYIAKEFEKGGVTKYIDAAKTFRMPYWDWARPELPLFPDEAISRARHPVKRPPSQSGLPEKINPLGSYKFGEYSKERTKAKDTNFIGIIKNDSIDKPAKTARTFGQRADDEEPDIEDVKIFTKPNFGVKGMNVSERVLFLLQSYTDFAAVSNNGEFGPVKGTFDGWGSLEDVHNAVHNYIGGGYMGRVAFSAFDPIFWLHHTNIDRLFAIWQVEGSDDNVETPLTPFTRSVDANGQQTFWTSAGVEDTRGFGYIYPETQSAFGSRKAILNEVDRIYWKRASFANILRSQATQPPDLQAVEALRDRARAHLKAAGRGTELPVGRDIRGLAVGDKYLEWLVNIRTLKSELHGNYIVNVFIGEPYESTPPLLYMKDHAHVGSFATFGQDEESPCAKCKKDRSKNQEITGQIPLTIALVERYMAGLLDSLKPEHVVGYLKDNIRWKITLPTGELQSPDKAKSLIVCVVSNEVTFKSDKPGELPVYSDVVTAYSEITRDIPGSGESGYDGNNY</sequence>
<evidence type="ECO:0000313" key="14">
    <source>
        <dbReference type="Proteomes" id="UP000830671"/>
    </source>
</evidence>
<dbReference type="InterPro" id="IPR008922">
    <property type="entry name" value="Di-copper_centre_dom_sf"/>
</dbReference>
<reference evidence="13" key="1">
    <citation type="journal article" date="2021" name="Mol. Plant Microbe Interact.">
        <title>Complete Genome Sequence of the Plant-Pathogenic Fungus Colletotrichum lupini.</title>
        <authorList>
            <person name="Baroncelli R."/>
            <person name="Pensec F."/>
            <person name="Da Lio D."/>
            <person name="Boufleur T."/>
            <person name="Vicente I."/>
            <person name="Sarrocco S."/>
            <person name="Picot A."/>
            <person name="Baraldi E."/>
            <person name="Sukno S."/>
            <person name="Thon M."/>
            <person name="Le Floch G."/>
        </authorList>
    </citation>
    <scope>NUCLEOTIDE SEQUENCE</scope>
    <source>
        <strain evidence="13">IMI 504893</strain>
    </source>
</reference>
<dbReference type="RefSeq" id="XP_049151429.1">
    <property type="nucleotide sequence ID" value="XM_049294283.1"/>
</dbReference>
<dbReference type="GO" id="GO:0046872">
    <property type="term" value="F:metal ion binding"/>
    <property type="evidence" value="ECO:0007669"/>
    <property type="project" value="UniProtKB-KW"/>
</dbReference>
<keyword evidence="4" id="KW-0479">Metal-binding</keyword>
<comment type="catalytic activity">
    <reaction evidence="9">
        <text>2 L-dopa + O2 = 2 L-dopaquinone + 2 H2O</text>
        <dbReference type="Rhea" id="RHEA:34287"/>
        <dbReference type="ChEBI" id="CHEBI:15377"/>
        <dbReference type="ChEBI" id="CHEBI:15379"/>
        <dbReference type="ChEBI" id="CHEBI:57504"/>
        <dbReference type="ChEBI" id="CHEBI:57924"/>
        <dbReference type="EC" id="1.14.18.1"/>
    </reaction>
</comment>
<dbReference type="PANTHER" id="PTHR11474">
    <property type="entry name" value="TYROSINASE FAMILY MEMBER"/>
    <property type="match status" value="1"/>
</dbReference>
<evidence type="ECO:0000256" key="1">
    <source>
        <dbReference type="ARBA" id="ARBA00001973"/>
    </source>
</evidence>
<dbReference type="EC" id="1.14.18.1" evidence="3"/>
<keyword evidence="8" id="KW-0470">Melanin biosynthesis</keyword>
<comment type="cofactor">
    <cofactor evidence="1">
        <name>Cu(2+)</name>
        <dbReference type="ChEBI" id="CHEBI:29036"/>
    </cofactor>
</comment>
<evidence type="ECO:0000256" key="8">
    <source>
        <dbReference type="ARBA" id="ARBA00023101"/>
    </source>
</evidence>
<evidence type="ECO:0000256" key="3">
    <source>
        <dbReference type="ARBA" id="ARBA00011906"/>
    </source>
</evidence>
<comment type="catalytic activity">
    <reaction evidence="10">
        <text>L-tyrosine + O2 = L-dopaquinone + H2O</text>
        <dbReference type="Rhea" id="RHEA:18117"/>
        <dbReference type="ChEBI" id="CHEBI:15377"/>
        <dbReference type="ChEBI" id="CHEBI:15379"/>
        <dbReference type="ChEBI" id="CHEBI:57924"/>
        <dbReference type="ChEBI" id="CHEBI:58315"/>
        <dbReference type="EC" id="1.14.18.1"/>
    </reaction>
</comment>
<evidence type="ECO:0000256" key="9">
    <source>
        <dbReference type="ARBA" id="ARBA00048233"/>
    </source>
</evidence>
<evidence type="ECO:0000259" key="11">
    <source>
        <dbReference type="PROSITE" id="PS00497"/>
    </source>
</evidence>